<evidence type="ECO:0000259" key="2">
    <source>
        <dbReference type="Pfam" id="PF20151"/>
    </source>
</evidence>
<accession>A0A9P7DMR2</accession>
<dbReference type="RefSeq" id="XP_041163346.1">
    <property type="nucleotide sequence ID" value="XM_041309874.1"/>
</dbReference>
<reference evidence="3" key="1">
    <citation type="journal article" date="2020" name="New Phytol.">
        <title>Comparative genomics reveals dynamic genome evolution in host specialist ectomycorrhizal fungi.</title>
        <authorList>
            <person name="Lofgren L.A."/>
            <person name="Nguyen N.H."/>
            <person name="Vilgalys R."/>
            <person name="Ruytinx J."/>
            <person name="Liao H.L."/>
            <person name="Branco S."/>
            <person name="Kuo A."/>
            <person name="LaButti K."/>
            <person name="Lipzen A."/>
            <person name="Andreopoulos W."/>
            <person name="Pangilinan J."/>
            <person name="Riley R."/>
            <person name="Hundley H."/>
            <person name="Na H."/>
            <person name="Barry K."/>
            <person name="Grigoriev I.V."/>
            <person name="Stajich J.E."/>
            <person name="Kennedy P.G."/>
        </authorList>
    </citation>
    <scope>NUCLEOTIDE SEQUENCE</scope>
    <source>
        <strain evidence="3">S12</strain>
    </source>
</reference>
<dbReference type="Proteomes" id="UP000719766">
    <property type="component" value="Unassembled WGS sequence"/>
</dbReference>
<protein>
    <recommendedName>
        <fullName evidence="2">DUF6533 domain-containing protein</fullName>
    </recommendedName>
</protein>
<sequence length="336" mass="37470">MTEKENVGELLGSGAHATVTFIIHISNDPTWWPTITGSRVSSYFSVAAFVIVTYDWALTFGQEVALVWKQRWSLMSVLYLGVRYLGILYATSTVLNNVPTISLTDTVSWIISVIQSWISVLVSVMLWAIIVTRLHAMYQRSKKILIFLIVTFLAISVFVGMVTIMTMIHTSGEEHILSGSYHCWIDYAENTLLLLSISWILSSVWEALALCLAIWIVVKHFRELRQHSAGGIIRESFTVLMKTHVVYFASFVVVSCCQLIIDFSPTLSAGISLDAQLYGGFLQIVSVVQMFVLGPRMILGIREYYAKLRADSDTAATAMSSMAFQERVHVSTGSGV</sequence>
<proteinExistence type="predicted"/>
<feature type="domain" description="DUF6533" evidence="2">
    <location>
        <begin position="43"/>
        <end position="88"/>
    </location>
</feature>
<feature type="transmembrane region" description="Helical" evidence="1">
    <location>
        <begin position="72"/>
        <end position="95"/>
    </location>
</feature>
<feature type="transmembrane region" description="Helical" evidence="1">
    <location>
        <begin position="40"/>
        <end position="60"/>
    </location>
</feature>
<organism evidence="3 4">
    <name type="scientific">Suillus plorans</name>
    <dbReference type="NCBI Taxonomy" id="116603"/>
    <lineage>
        <taxon>Eukaryota</taxon>
        <taxon>Fungi</taxon>
        <taxon>Dikarya</taxon>
        <taxon>Basidiomycota</taxon>
        <taxon>Agaricomycotina</taxon>
        <taxon>Agaricomycetes</taxon>
        <taxon>Agaricomycetidae</taxon>
        <taxon>Boletales</taxon>
        <taxon>Suillineae</taxon>
        <taxon>Suillaceae</taxon>
        <taxon>Suillus</taxon>
    </lineage>
</organism>
<evidence type="ECO:0000313" key="3">
    <source>
        <dbReference type="EMBL" id="KAG1798660.1"/>
    </source>
</evidence>
<keyword evidence="1" id="KW-0472">Membrane</keyword>
<evidence type="ECO:0000256" key="1">
    <source>
        <dbReference type="SAM" id="Phobius"/>
    </source>
</evidence>
<name>A0A9P7DMR2_9AGAM</name>
<feature type="transmembrane region" description="Helical" evidence="1">
    <location>
        <begin position="281"/>
        <end position="299"/>
    </location>
</feature>
<feature type="transmembrane region" description="Helical" evidence="1">
    <location>
        <begin position="144"/>
        <end position="168"/>
    </location>
</feature>
<gene>
    <name evidence="3" type="ORF">HD556DRAFT_198437</name>
</gene>
<dbReference type="Pfam" id="PF20151">
    <property type="entry name" value="DUF6533"/>
    <property type="match status" value="1"/>
</dbReference>
<dbReference type="InterPro" id="IPR045340">
    <property type="entry name" value="DUF6533"/>
</dbReference>
<dbReference type="AlphaFoldDB" id="A0A9P7DMR2"/>
<keyword evidence="1" id="KW-0812">Transmembrane</keyword>
<comment type="caution">
    <text evidence="3">The sequence shown here is derived from an EMBL/GenBank/DDBJ whole genome shotgun (WGS) entry which is preliminary data.</text>
</comment>
<evidence type="ECO:0000313" key="4">
    <source>
        <dbReference type="Proteomes" id="UP000719766"/>
    </source>
</evidence>
<feature type="transmembrane region" description="Helical" evidence="1">
    <location>
        <begin position="239"/>
        <end position="261"/>
    </location>
</feature>
<dbReference type="OrthoDB" id="2692685at2759"/>
<keyword evidence="1" id="KW-1133">Transmembrane helix</keyword>
<feature type="transmembrane region" description="Helical" evidence="1">
    <location>
        <begin position="197"/>
        <end position="218"/>
    </location>
</feature>
<dbReference type="GeneID" id="64603638"/>
<dbReference type="EMBL" id="JABBWE010000013">
    <property type="protein sequence ID" value="KAG1798660.1"/>
    <property type="molecule type" value="Genomic_DNA"/>
</dbReference>
<keyword evidence="4" id="KW-1185">Reference proteome</keyword>
<feature type="transmembrane region" description="Helical" evidence="1">
    <location>
        <begin position="107"/>
        <end position="132"/>
    </location>
</feature>